<gene>
    <name evidence="2" type="ORF">RJ641_034004</name>
</gene>
<evidence type="ECO:0000313" key="3">
    <source>
        <dbReference type="Proteomes" id="UP001370490"/>
    </source>
</evidence>
<protein>
    <submittedName>
        <fullName evidence="2">Reverse transcriptase, RNA-dependent DNA polymerase</fullName>
    </submittedName>
</protein>
<organism evidence="2 3">
    <name type="scientific">Dillenia turbinata</name>
    <dbReference type="NCBI Taxonomy" id="194707"/>
    <lineage>
        <taxon>Eukaryota</taxon>
        <taxon>Viridiplantae</taxon>
        <taxon>Streptophyta</taxon>
        <taxon>Embryophyta</taxon>
        <taxon>Tracheophyta</taxon>
        <taxon>Spermatophyta</taxon>
        <taxon>Magnoliopsida</taxon>
        <taxon>eudicotyledons</taxon>
        <taxon>Gunneridae</taxon>
        <taxon>Pentapetalae</taxon>
        <taxon>Dilleniales</taxon>
        <taxon>Dilleniaceae</taxon>
        <taxon>Dillenia</taxon>
    </lineage>
</organism>
<keyword evidence="2" id="KW-0548">Nucleotidyltransferase</keyword>
<evidence type="ECO:0000259" key="1">
    <source>
        <dbReference type="Pfam" id="PF07727"/>
    </source>
</evidence>
<dbReference type="EMBL" id="JBAMMX010000007">
    <property type="protein sequence ID" value="KAK6936974.1"/>
    <property type="molecule type" value="Genomic_DNA"/>
</dbReference>
<comment type="caution">
    <text evidence="2">The sequence shown here is derived from an EMBL/GenBank/DDBJ whole genome shotgun (WGS) entry which is preliminary data.</text>
</comment>
<dbReference type="InterPro" id="IPR013103">
    <property type="entry name" value="RVT_2"/>
</dbReference>
<proteinExistence type="predicted"/>
<evidence type="ECO:0000313" key="2">
    <source>
        <dbReference type="EMBL" id="KAK6936974.1"/>
    </source>
</evidence>
<reference evidence="2 3" key="1">
    <citation type="submission" date="2023-12" db="EMBL/GenBank/DDBJ databases">
        <title>A high-quality genome assembly for Dillenia turbinata (Dilleniales).</title>
        <authorList>
            <person name="Chanderbali A."/>
        </authorList>
    </citation>
    <scope>NUCLEOTIDE SEQUENCE [LARGE SCALE GENOMIC DNA]</scope>
    <source>
        <strain evidence="2">LSX21</strain>
        <tissue evidence="2">Leaf</tissue>
    </source>
</reference>
<keyword evidence="2" id="KW-0808">Transferase</keyword>
<feature type="domain" description="Reverse transcriptase Ty1/copia-type" evidence="1">
    <location>
        <begin position="33"/>
        <end position="92"/>
    </location>
</feature>
<name>A0AAN8ZDT8_9MAGN</name>
<accession>A0AAN8ZDT8</accession>
<dbReference type="AlphaFoldDB" id="A0AAN8ZDT8"/>
<keyword evidence="2" id="KW-0695">RNA-directed DNA polymerase</keyword>
<dbReference type="GO" id="GO:0003964">
    <property type="term" value="F:RNA-directed DNA polymerase activity"/>
    <property type="evidence" value="ECO:0007669"/>
    <property type="project" value="UniProtKB-KW"/>
</dbReference>
<sequence length="161" mass="18684">MRAVPASLTLSEVERDEEEELNEDEDSDELLNRKKAILCKCVYNRKEGIIGVQEAKFKARLLAKAYSQVQGIDIMVVFSPIVRYSSIWHYKALWLGDIGCMDSVIILDKRRSLFGFVFTLGRHLAKGLVWRNMFGCAKYHYHLERKVSDLYNRFLSVLFSL</sequence>
<dbReference type="Proteomes" id="UP001370490">
    <property type="component" value="Unassembled WGS sequence"/>
</dbReference>
<keyword evidence="3" id="KW-1185">Reference proteome</keyword>
<dbReference type="Pfam" id="PF07727">
    <property type="entry name" value="RVT_2"/>
    <property type="match status" value="1"/>
</dbReference>